<reference evidence="1" key="1">
    <citation type="submission" date="2014-11" db="EMBL/GenBank/DDBJ databases">
        <authorList>
            <person name="Amaro Gonzalez C."/>
        </authorList>
    </citation>
    <scope>NUCLEOTIDE SEQUENCE</scope>
</reference>
<accession>A0A0E9SME7</accession>
<evidence type="ECO:0000313" key="1">
    <source>
        <dbReference type="EMBL" id="JAH41703.1"/>
    </source>
</evidence>
<dbReference type="AlphaFoldDB" id="A0A0E9SME7"/>
<proteinExistence type="predicted"/>
<sequence>MSFYNRQLYSNYYIENFKSVAARMTVVVFQKDFWCVP</sequence>
<protein>
    <submittedName>
        <fullName evidence="1">Uncharacterized protein</fullName>
    </submittedName>
</protein>
<reference evidence="1" key="2">
    <citation type="journal article" date="2015" name="Fish Shellfish Immunol.">
        <title>Early steps in the European eel (Anguilla anguilla)-Vibrio vulnificus interaction in the gills: Role of the RtxA13 toxin.</title>
        <authorList>
            <person name="Callol A."/>
            <person name="Pajuelo D."/>
            <person name="Ebbesson L."/>
            <person name="Teles M."/>
            <person name="MacKenzie S."/>
            <person name="Amaro C."/>
        </authorList>
    </citation>
    <scope>NUCLEOTIDE SEQUENCE</scope>
</reference>
<name>A0A0E9SME7_ANGAN</name>
<organism evidence="1">
    <name type="scientific">Anguilla anguilla</name>
    <name type="common">European freshwater eel</name>
    <name type="synonym">Muraena anguilla</name>
    <dbReference type="NCBI Taxonomy" id="7936"/>
    <lineage>
        <taxon>Eukaryota</taxon>
        <taxon>Metazoa</taxon>
        <taxon>Chordata</taxon>
        <taxon>Craniata</taxon>
        <taxon>Vertebrata</taxon>
        <taxon>Euteleostomi</taxon>
        <taxon>Actinopterygii</taxon>
        <taxon>Neopterygii</taxon>
        <taxon>Teleostei</taxon>
        <taxon>Anguilliformes</taxon>
        <taxon>Anguillidae</taxon>
        <taxon>Anguilla</taxon>
    </lineage>
</organism>
<dbReference type="EMBL" id="GBXM01066874">
    <property type="protein sequence ID" value="JAH41703.1"/>
    <property type="molecule type" value="Transcribed_RNA"/>
</dbReference>